<organism evidence="2 3">
    <name type="scientific">Haloplanus ruber</name>
    <dbReference type="NCBI Taxonomy" id="869892"/>
    <lineage>
        <taxon>Archaea</taxon>
        <taxon>Methanobacteriati</taxon>
        <taxon>Methanobacteriota</taxon>
        <taxon>Stenosarchaea group</taxon>
        <taxon>Halobacteria</taxon>
        <taxon>Halobacteriales</taxon>
        <taxon>Haloferacaceae</taxon>
        <taxon>Haloplanus</taxon>
    </lineage>
</organism>
<feature type="transmembrane region" description="Helical" evidence="1">
    <location>
        <begin position="32"/>
        <end position="53"/>
    </location>
</feature>
<proteinExistence type="predicted"/>
<sequence>MNSTVLMFLSILVALFLGFTVSFVITPDPTGVFPAVVGIVLTGILSLVFYFGIQRILALNKSSA</sequence>
<gene>
    <name evidence="2" type="ORF">ACFSBJ_04020</name>
</gene>
<reference evidence="2 3" key="1">
    <citation type="journal article" date="2019" name="Int. J. Syst. Evol. Microbiol.">
        <title>The Global Catalogue of Microorganisms (GCM) 10K type strain sequencing project: providing services to taxonomists for standard genome sequencing and annotation.</title>
        <authorList>
            <consortium name="The Broad Institute Genomics Platform"/>
            <consortium name="The Broad Institute Genome Sequencing Center for Infectious Disease"/>
            <person name="Wu L."/>
            <person name="Ma J."/>
        </authorList>
    </citation>
    <scope>NUCLEOTIDE SEQUENCE [LARGE SCALE GENOMIC DNA]</scope>
    <source>
        <strain evidence="2 3">CGMCC 1.10594</strain>
    </source>
</reference>
<evidence type="ECO:0000313" key="2">
    <source>
        <dbReference type="EMBL" id="MFD1632904.1"/>
    </source>
</evidence>
<keyword evidence="1" id="KW-1133">Transmembrane helix</keyword>
<dbReference type="Proteomes" id="UP001597075">
    <property type="component" value="Unassembled WGS sequence"/>
</dbReference>
<accession>A0ABD6CVR0</accession>
<comment type="caution">
    <text evidence="2">The sequence shown here is derived from an EMBL/GenBank/DDBJ whole genome shotgun (WGS) entry which is preliminary data.</text>
</comment>
<keyword evidence="3" id="KW-1185">Reference proteome</keyword>
<dbReference type="RefSeq" id="WP_256406611.1">
    <property type="nucleotide sequence ID" value="NZ_CP187152.1"/>
</dbReference>
<keyword evidence="1" id="KW-0472">Membrane</keyword>
<evidence type="ECO:0000313" key="3">
    <source>
        <dbReference type="Proteomes" id="UP001597075"/>
    </source>
</evidence>
<dbReference type="AlphaFoldDB" id="A0ABD6CVR0"/>
<protein>
    <submittedName>
        <fullName evidence="2">Uncharacterized protein</fullName>
    </submittedName>
</protein>
<name>A0ABD6CVR0_9EURY</name>
<dbReference type="EMBL" id="JBHUDL010000005">
    <property type="protein sequence ID" value="MFD1632904.1"/>
    <property type="molecule type" value="Genomic_DNA"/>
</dbReference>
<evidence type="ECO:0000256" key="1">
    <source>
        <dbReference type="SAM" id="Phobius"/>
    </source>
</evidence>
<keyword evidence="1" id="KW-0812">Transmembrane</keyword>